<feature type="disulfide bond" evidence="4">
    <location>
        <begin position="936"/>
        <end position="963"/>
    </location>
</feature>
<feature type="compositionally biased region" description="Low complexity" evidence="5">
    <location>
        <begin position="1217"/>
        <end position="1230"/>
    </location>
</feature>
<name>A0ABY7DNB5_MYAAR</name>
<feature type="disulfide bond" evidence="4">
    <location>
        <begin position="824"/>
        <end position="851"/>
    </location>
</feature>
<dbReference type="InterPro" id="IPR035976">
    <property type="entry name" value="Sushi/SCR/CCP_sf"/>
</dbReference>
<feature type="domain" description="Sushi" evidence="6">
    <location>
        <begin position="115"/>
        <end position="169"/>
    </location>
</feature>
<gene>
    <name evidence="7" type="ORF">MAR_022228</name>
</gene>
<dbReference type="InterPro" id="IPR051277">
    <property type="entry name" value="SEZ6_CSMD_C4BPB_Regulators"/>
</dbReference>
<feature type="domain" description="Sushi" evidence="6">
    <location>
        <begin position="908"/>
        <end position="965"/>
    </location>
</feature>
<feature type="domain" description="Sushi" evidence="6">
    <location>
        <begin position="1019"/>
        <end position="1075"/>
    </location>
</feature>
<feature type="region of interest" description="Disordered" evidence="5">
    <location>
        <begin position="1163"/>
        <end position="1230"/>
    </location>
</feature>
<feature type="domain" description="Sushi" evidence="6">
    <location>
        <begin position="488"/>
        <end position="545"/>
    </location>
</feature>
<feature type="domain" description="Sushi" evidence="6">
    <location>
        <begin position="547"/>
        <end position="597"/>
    </location>
</feature>
<feature type="domain" description="Sushi" evidence="6">
    <location>
        <begin position="796"/>
        <end position="853"/>
    </location>
</feature>
<dbReference type="Gene3D" id="2.10.70.10">
    <property type="entry name" value="Complement Module, domain 1"/>
    <property type="match status" value="18"/>
</dbReference>
<feature type="disulfide bond" evidence="4">
    <location>
        <begin position="302"/>
        <end position="329"/>
    </location>
</feature>
<feature type="domain" description="Sushi" evidence="6">
    <location>
        <begin position="687"/>
        <end position="741"/>
    </location>
</feature>
<dbReference type="PANTHER" id="PTHR45656">
    <property type="entry name" value="PROTEIN CBR-CLEC-78"/>
    <property type="match status" value="1"/>
</dbReference>
<feature type="domain" description="Sushi" evidence="6">
    <location>
        <begin position="375"/>
        <end position="433"/>
    </location>
</feature>
<dbReference type="CDD" id="cd00033">
    <property type="entry name" value="CCP"/>
    <property type="match status" value="17"/>
</dbReference>
<feature type="disulfide bond" evidence="4">
    <location>
        <begin position="273"/>
        <end position="316"/>
    </location>
</feature>
<keyword evidence="2" id="KW-0677">Repeat</keyword>
<evidence type="ECO:0000313" key="8">
    <source>
        <dbReference type="Proteomes" id="UP001164746"/>
    </source>
</evidence>
<organism evidence="7 8">
    <name type="scientific">Mya arenaria</name>
    <name type="common">Soft-shell clam</name>
    <dbReference type="NCBI Taxonomy" id="6604"/>
    <lineage>
        <taxon>Eukaryota</taxon>
        <taxon>Metazoa</taxon>
        <taxon>Spiralia</taxon>
        <taxon>Lophotrochozoa</taxon>
        <taxon>Mollusca</taxon>
        <taxon>Bivalvia</taxon>
        <taxon>Autobranchia</taxon>
        <taxon>Heteroconchia</taxon>
        <taxon>Euheterodonta</taxon>
        <taxon>Imparidentia</taxon>
        <taxon>Neoheterodontei</taxon>
        <taxon>Myida</taxon>
        <taxon>Myoidea</taxon>
        <taxon>Myidae</taxon>
        <taxon>Mya</taxon>
    </lineage>
</organism>
<accession>A0ABY7DNB5</accession>
<evidence type="ECO:0000256" key="2">
    <source>
        <dbReference type="ARBA" id="ARBA00022737"/>
    </source>
</evidence>
<evidence type="ECO:0000313" key="7">
    <source>
        <dbReference type="EMBL" id="WAQ97855.1"/>
    </source>
</evidence>
<dbReference type="Pfam" id="PF00084">
    <property type="entry name" value="Sushi"/>
    <property type="match status" value="17"/>
</dbReference>
<evidence type="ECO:0000256" key="5">
    <source>
        <dbReference type="SAM" id="MobiDB-lite"/>
    </source>
</evidence>
<feature type="region of interest" description="Disordered" evidence="5">
    <location>
        <begin position="1103"/>
        <end position="1123"/>
    </location>
</feature>
<feature type="domain" description="Sushi" evidence="6">
    <location>
        <begin position="271"/>
        <end position="331"/>
    </location>
</feature>
<evidence type="ECO:0000256" key="1">
    <source>
        <dbReference type="ARBA" id="ARBA00022729"/>
    </source>
</evidence>
<evidence type="ECO:0000256" key="3">
    <source>
        <dbReference type="ARBA" id="ARBA00023157"/>
    </source>
</evidence>
<keyword evidence="1" id="KW-0732">Signal</keyword>
<evidence type="ECO:0000259" key="6">
    <source>
        <dbReference type="PROSITE" id="PS50923"/>
    </source>
</evidence>
<dbReference type="SMART" id="SM00032">
    <property type="entry name" value="CCP"/>
    <property type="match status" value="19"/>
</dbReference>
<dbReference type="SUPFAM" id="SSF57535">
    <property type="entry name" value="Complement control module/SCR domain"/>
    <property type="match status" value="19"/>
</dbReference>
<evidence type="ECO:0000256" key="4">
    <source>
        <dbReference type="PROSITE-ProRule" id="PRU00302"/>
    </source>
</evidence>
<protein>
    <submittedName>
        <fullName evidence="7">SVEP1-like protein</fullName>
    </submittedName>
</protein>
<feature type="compositionally biased region" description="Low complexity" evidence="5">
    <location>
        <begin position="1173"/>
        <end position="1187"/>
    </location>
</feature>
<feature type="disulfide bond" evidence="4">
    <location>
        <begin position="516"/>
        <end position="543"/>
    </location>
</feature>
<comment type="caution">
    <text evidence="4">Lacks conserved residue(s) required for the propagation of feature annotation.</text>
</comment>
<keyword evidence="3 4" id="KW-1015">Disulfide bond</keyword>
<dbReference type="PROSITE" id="PS50923">
    <property type="entry name" value="SUSHI"/>
    <property type="match status" value="10"/>
</dbReference>
<dbReference type="Proteomes" id="UP001164746">
    <property type="component" value="Chromosome 3"/>
</dbReference>
<sequence>MSFTCASLAHPSGGTVTATKHGATTSAHYTCVVGYTLDGAYFRECQPGGSWSPADPPTCVYCANIGIPSSGDVKLFSDGLTSQANSTCGLGYHLVGDVTRTCLTSGVWSGTTPACECNDPTQPEHGSVVADGLTANYTCSQGYSLAGSAMRTCQSGGLGWSDSDPTCESCGPPAAQAGINHVLGANGVQTFSDVSCDVGYTLSGDVRVYCNGGVWDTLPTCTCNSPPMPQHSFMTANGSHATYICDVGYSLEGDRVRVCANDGSGWIGTDPECTPCQTISTAVGRMVSLSTDGLETTASFTCTVGYTLNGQGNITCRSDGSWDFSEPVCETCPILNVPTSGDVTMTTDTMTTKATFSCLPGYFLSGTETITCLTSGCVAPSAPLQGSVEIDDNSFGQYANYTCNLGYVISALGTRRCMDDGTGWEATDPTCERCTSLSNPTGGSVAQSTDGQTTTANYTCVVGYSLKGSNIRVCQVDTSWQPLAPTCAYCSNPGTPASGSVDLTTDGVTSVVTYSCATGYTLKGAATRVCLTTGVWDGLTPTCECEVPATPLHGTMVSDGKTANYTCDVGYALQGHIIRTCSVAGTGWSDTDPVCTQCSPLAAPNGGSYTLNSTGTQTFALFTCEKGYTMSAMCHPLLTPDSGTVDLASTGYATLAKYACALGYTLAGARQRVCQVDGSWDLETPSCYCNSPTVPQHGSMTANDSHATYTCGVGYSLQGDHLRVCANDGSGWSGADPECTTCLTISIPSGGAVILDTDGVETSASFTCIQGYTLNGHVTITCRGDGTWNFSPPQCVSCPTLSSPASGNVSLTSNTLVTMATFACDADYYLSGQRTATCTSAGQWSNPSPTCKCNSPGAPLHGSMYITETSGFQVANYGCALGYSISGLTQRRCLDDASGWEDVDPSCTSCDTITTTPELTVVKSTNGSSTRALYACALNYTLSGEHVHTCTSTGVWNHQKPICVLCSTKYDPPSGSVTLSTDGLVTSASFRCVTGYSTNSTTVTLCGTDGDWDLPNPFCVCDPPKAIINGGYVLMHGEMAVNYTCDSGYELVGGGFRLCSTDGTGWNGTDPRCAAGSHFNTVNPDVTNSKSLLLNEESDKNTKTTFNAKSLHGRALSTPSVDKNNGAIVENSAPEMLAVNLPEYVGTPARKIPLAAVRLPALSPRTAPEKLPKSPTKSTPTKSPSKTGKTRRKRRRKDEERKPLRPPTDTSASNGSLSLPETTTSTPIEIQLGRGDTPIMLQSDNLDYIQRVYCHEMDTPLPSRPVSGVEQSRTLSAIQRMMNRTSSTESSV</sequence>
<proteinExistence type="predicted"/>
<feature type="domain" description="Sushi" evidence="6">
    <location>
        <begin position="3"/>
        <end position="61"/>
    </location>
</feature>
<dbReference type="InterPro" id="IPR000436">
    <property type="entry name" value="Sushi_SCR_CCP_dom"/>
</dbReference>
<dbReference type="PANTHER" id="PTHR45656:SF4">
    <property type="entry name" value="PROTEIN CBR-CLEC-78"/>
    <property type="match status" value="1"/>
</dbReference>
<keyword evidence="8" id="KW-1185">Reference proteome</keyword>
<reference evidence="7" key="1">
    <citation type="submission" date="2022-11" db="EMBL/GenBank/DDBJ databases">
        <title>Centuries of genome instability and evolution in soft-shell clam transmissible cancer (bioRxiv).</title>
        <authorList>
            <person name="Hart S.F.M."/>
            <person name="Yonemitsu M.A."/>
            <person name="Giersch R.M."/>
            <person name="Beal B.F."/>
            <person name="Arriagada G."/>
            <person name="Davis B.W."/>
            <person name="Ostrander E.A."/>
            <person name="Goff S.P."/>
            <person name="Metzger M.J."/>
        </authorList>
    </citation>
    <scope>NUCLEOTIDE SEQUENCE</scope>
    <source>
        <strain evidence="7">MELC-2E11</strain>
        <tissue evidence="7">Siphon/mantle</tissue>
    </source>
</reference>
<dbReference type="EMBL" id="CP111014">
    <property type="protein sequence ID" value="WAQ97855.1"/>
    <property type="molecule type" value="Genomic_DNA"/>
</dbReference>
<keyword evidence="4" id="KW-0768">Sushi</keyword>